<dbReference type="InterPro" id="IPR000644">
    <property type="entry name" value="CBS_dom"/>
</dbReference>
<evidence type="ECO:0000259" key="3">
    <source>
        <dbReference type="PROSITE" id="PS51371"/>
    </source>
</evidence>
<dbReference type="SUPFAM" id="SSF54631">
    <property type="entry name" value="CBS-domain pair"/>
    <property type="match status" value="1"/>
</dbReference>
<protein>
    <submittedName>
        <fullName evidence="4">CBS domain-containing protein</fullName>
    </submittedName>
</protein>
<dbReference type="SMART" id="SM00116">
    <property type="entry name" value="CBS"/>
    <property type="match status" value="2"/>
</dbReference>
<evidence type="ECO:0000256" key="1">
    <source>
        <dbReference type="ARBA" id="ARBA00023122"/>
    </source>
</evidence>
<dbReference type="PROSITE" id="PS51371">
    <property type="entry name" value="CBS"/>
    <property type="match status" value="2"/>
</dbReference>
<evidence type="ECO:0000256" key="2">
    <source>
        <dbReference type="PROSITE-ProRule" id="PRU00703"/>
    </source>
</evidence>
<comment type="caution">
    <text evidence="4">The sequence shown here is derived from an EMBL/GenBank/DDBJ whole genome shotgun (WGS) entry which is preliminary data.</text>
</comment>
<accession>A0A6B0SZR6</accession>
<dbReference type="InterPro" id="IPR046342">
    <property type="entry name" value="CBS_dom_sf"/>
</dbReference>
<dbReference type="Proteomes" id="UP000466535">
    <property type="component" value="Unassembled WGS sequence"/>
</dbReference>
<dbReference type="AlphaFoldDB" id="A0A6B0SZR6"/>
<gene>
    <name evidence="4" type="ORF">GRX03_06195</name>
</gene>
<name>A0A6B0SZR6_9EURY</name>
<dbReference type="RefSeq" id="WP_159763339.1">
    <property type="nucleotide sequence ID" value="NZ_WUUT01000002.1"/>
</dbReference>
<feature type="domain" description="CBS" evidence="3">
    <location>
        <begin position="10"/>
        <end position="67"/>
    </location>
</feature>
<dbReference type="PANTHER" id="PTHR43080:SF2">
    <property type="entry name" value="CBS DOMAIN-CONTAINING PROTEIN"/>
    <property type="match status" value="1"/>
</dbReference>
<evidence type="ECO:0000313" key="4">
    <source>
        <dbReference type="EMBL" id="MXR51194.1"/>
    </source>
</evidence>
<evidence type="ECO:0000313" key="5">
    <source>
        <dbReference type="Proteomes" id="UP000466535"/>
    </source>
</evidence>
<dbReference type="InterPro" id="IPR051257">
    <property type="entry name" value="Diverse_CBS-Domain"/>
</dbReference>
<sequence>MGDTPVEQLMTEPVLTVNPGDRVGDVGEAMLQQGIKSVVVIDDQCRPEGILTSTDFIEIATDGPEATNESVADRMTTDIYTVSTDKQVEAAAELMITEGISHLPVVDDREVVGILSMTDIVAGRPDLPEPN</sequence>
<organism evidence="4 5">
    <name type="scientific">Halovenus carboxidivorans</name>
    <dbReference type="NCBI Taxonomy" id="2692199"/>
    <lineage>
        <taxon>Archaea</taxon>
        <taxon>Methanobacteriati</taxon>
        <taxon>Methanobacteriota</taxon>
        <taxon>Stenosarchaea group</taxon>
        <taxon>Halobacteria</taxon>
        <taxon>Halobacteriales</taxon>
        <taxon>Haloarculaceae</taxon>
        <taxon>Halovenus</taxon>
    </lineage>
</organism>
<keyword evidence="1 2" id="KW-0129">CBS domain</keyword>
<dbReference type="EMBL" id="WUUT01000002">
    <property type="protein sequence ID" value="MXR51194.1"/>
    <property type="molecule type" value="Genomic_DNA"/>
</dbReference>
<keyword evidence="5" id="KW-1185">Reference proteome</keyword>
<dbReference type="PANTHER" id="PTHR43080">
    <property type="entry name" value="CBS DOMAIN-CONTAINING PROTEIN CBSX3, MITOCHONDRIAL"/>
    <property type="match status" value="1"/>
</dbReference>
<reference evidence="4 5" key="1">
    <citation type="submission" date="2019-12" db="EMBL/GenBank/DDBJ databases">
        <title>Isolation and characterization of three novel carbon monoxide-oxidizing members of Halobacteria from salione crusts and soils.</title>
        <authorList>
            <person name="Myers M.R."/>
            <person name="King G.M."/>
        </authorList>
    </citation>
    <scope>NUCLEOTIDE SEQUENCE [LARGE SCALE GENOMIC DNA]</scope>
    <source>
        <strain evidence="4 5">WSH3</strain>
    </source>
</reference>
<dbReference type="Gene3D" id="3.10.580.10">
    <property type="entry name" value="CBS-domain"/>
    <property type="match status" value="1"/>
</dbReference>
<proteinExistence type="predicted"/>
<dbReference type="OrthoDB" id="8919at2157"/>
<dbReference type="Pfam" id="PF00571">
    <property type="entry name" value="CBS"/>
    <property type="match status" value="2"/>
</dbReference>
<feature type="domain" description="CBS" evidence="3">
    <location>
        <begin position="75"/>
        <end position="131"/>
    </location>
</feature>